<evidence type="ECO:0000256" key="2">
    <source>
        <dbReference type="SAM" id="MobiDB-lite"/>
    </source>
</evidence>
<dbReference type="EMBL" id="JAODUO010001025">
    <property type="protein sequence ID" value="KAK2171798.1"/>
    <property type="molecule type" value="Genomic_DNA"/>
</dbReference>
<feature type="repeat" description="RCC1" evidence="1">
    <location>
        <begin position="694"/>
        <end position="745"/>
    </location>
</feature>
<dbReference type="PANTHER" id="PTHR46089">
    <property type="entry name" value="ALSIN HOMOLOG"/>
    <property type="match status" value="1"/>
</dbReference>
<dbReference type="PANTHER" id="PTHR46089:SF2">
    <property type="entry name" value="ALSIN HOMOLOG"/>
    <property type="match status" value="1"/>
</dbReference>
<feature type="compositionally biased region" description="Polar residues" evidence="2">
    <location>
        <begin position="468"/>
        <end position="479"/>
    </location>
</feature>
<reference evidence="3" key="1">
    <citation type="journal article" date="2023" name="Mol. Biol. Evol.">
        <title>Third-Generation Sequencing Reveals the Adaptive Role of the Epigenome in Three Deep-Sea Polychaetes.</title>
        <authorList>
            <person name="Perez M."/>
            <person name="Aroh O."/>
            <person name="Sun Y."/>
            <person name="Lan Y."/>
            <person name="Juniper S.K."/>
            <person name="Young C.R."/>
            <person name="Angers B."/>
            <person name="Qian P.Y."/>
        </authorList>
    </citation>
    <scope>NUCLEOTIDE SEQUENCE</scope>
    <source>
        <strain evidence="3">R07B-5</strain>
    </source>
</reference>
<accession>A0AAD9KHM8</accession>
<feature type="region of interest" description="Disordered" evidence="2">
    <location>
        <begin position="350"/>
        <end position="525"/>
    </location>
</feature>
<dbReference type="GO" id="GO:0016197">
    <property type="term" value="P:endosomal transport"/>
    <property type="evidence" value="ECO:0007669"/>
    <property type="project" value="TreeGrafter"/>
</dbReference>
<dbReference type="GO" id="GO:0031267">
    <property type="term" value="F:small GTPase binding"/>
    <property type="evidence" value="ECO:0007669"/>
    <property type="project" value="TreeGrafter"/>
</dbReference>
<sequence length="1182" mass="128790">MNLSRMWLYPGAQDIPEARARVKEKGGVYLWRGCPLDAPVELLTGVHIHSLAVSESHGLAVTERGQVYECPATGHPQLCRPLTGHHVVQVSCGAHHVAAVTVEGRVFCWGDSTQGQCGVMGQVPQPQQVHITPTPCSTPPSFRVANTPVRITQVGCGSHHTMALSDKGELWTWGTGEAMGLGTANTVLRPCLVDYLVGRRVISVVCGAHHTLALVAKTQRMDAQKGGYRIEKHPQTPATCARCKGDIYTYTESGEECIISDQHTCPLGLELYPRGVNPIKVTGGSLNNLVSRDDTRTDTSVGVSLSQEPARPESLCRVHRATDIQDKALPSCDTRGTSKEKEELGCCQDNRTHTDDHARTDDRWTESGDTSTPVVTTVGLPDPEVDNQCAAITEQTREPEEAVPTEQDSKTEPAVSSTGPEMRTSEHVMVTHSQEVPVDKKNMCDSSEDATTTGPGHKSDPEMDEPTENSSHNPASASDTVLRAKPSTSNHGLGSAESLCDSESTPVNSAQSQSQLDEPSQITKSRSSFLDELEAKEYLEKQLYGDSDDVFLSSLGSMSAGSEASGNAGPFVKKLQENLLSYMPSSNVQEAVTSWTKNVVSNIRTSIDRFSFTSTEGVCDAEDQSVNDVQEDGDPGDLQYLTDGSTSLPRSASWCVESKSTLNAAAARKASLPIFVTHIKDTGGVLEVTSITDTEVWSFGQGSKGQLGHGDQLDRLHPTCVRELSDKHVVQLAASSHHCLALTINSQVYSWGSNDDSQLGYECTSNASPSPHLVKIEGDPAVWDIAAGDRHSLLLTDGPDLSTHVFYIGARASTSDDHEQKTTEKTSHVTQISALDKVGHVVRLAAGGAICACVAEPCSEELVSTLHELAVTERHFHSQMSHVSSAVLKPFLSPELVQMLEKTSYGTPFELLVDAFDQISNAVAVNHLEASEILRSGLDLTRLSCISQPDTLVAMYQNYSKCFCDVLALGGFQYCVSAGPDQIVAGDIPATFQKALQIPLDRMKQFTTLIEKVGCLFPAFSPEQRQLTETTEKWQSLILTSAADQKLAATTRAFWDSCPPKLTELLRECGRRLVRESKSSPISLYSRGRFSSHHFILFNDIFVHTQCTQVSHLYTLQCTQVSHLYILQCTQCTQVSHLYTLQCTQVSHLYTLQYTQVSHLYTLQYTQVSHLYTLQCTQVSHL</sequence>
<keyword evidence="4" id="KW-1185">Reference proteome</keyword>
<dbReference type="PROSITE" id="PS00626">
    <property type="entry name" value="RCC1_2"/>
    <property type="match status" value="1"/>
</dbReference>
<dbReference type="Pfam" id="PF25389">
    <property type="entry name" value="DH_ALS2"/>
    <property type="match status" value="1"/>
</dbReference>
<evidence type="ECO:0000313" key="4">
    <source>
        <dbReference type="Proteomes" id="UP001209878"/>
    </source>
</evidence>
<evidence type="ECO:0000313" key="3">
    <source>
        <dbReference type="EMBL" id="KAK2171798.1"/>
    </source>
</evidence>
<dbReference type="Pfam" id="PF00415">
    <property type="entry name" value="RCC1"/>
    <property type="match status" value="4"/>
</dbReference>
<dbReference type="Gene3D" id="2.130.10.30">
    <property type="entry name" value="Regulator of chromosome condensation 1/beta-lactamase-inhibitor protein II"/>
    <property type="match status" value="2"/>
</dbReference>
<dbReference type="AlphaFoldDB" id="A0AAD9KHM8"/>
<evidence type="ECO:0000256" key="1">
    <source>
        <dbReference type="PROSITE-ProRule" id="PRU00235"/>
    </source>
</evidence>
<dbReference type="SUPFAM" id="SSF50985">
    <property type="entry name" value="RCC1/BLIP-II"/>
    <property type="match status" value="2"/>
</dbReference>
<gene>
    <name evidence="3" type="ORF">NP493_1026g00082</name>
</gene>
<feature type="repeat" description="RCC1" evidence="1">
    <location>
        <begin position="104"/>
        <end position="167"/>
    </location>
</feature>
<feature type="compositionally biased region" description="Basic and acidic residues" evidence="2">
    <location>
        <begin position="350"/>
        <end position="366"/>
    </location>
</feature>
<feature type="repeat" description="RCC1" evidence="1">
    <location>
        <begin position="168"/>
        <end position="217"/>
    </location>
</feature>
<dbReference type="PROSITE" id="PS50012">
    <property type="entry name" value="RCC1_3"/>
    <property type="match status" value="4"/>
</dbReference>
<organism evidence="3 4">
    <name type="scientific">Ridgeia piscesae</name>
    <name type="common">Tubeworm</name>
    <dbReference type="NCBI Taxonomy" id="27915"/>
    <lineage>
        <taxon>Eukaryota</taxon>
        <taxon>Metazoa</taxon>
        <taxon>Spiralia</taxon>
        <taxon>Lophotrochozoa</taxon>
        <taxon>Annelida</taxon>
        <taxon>Polychaeta</taxon>
        <taxon>Sedentaria</taxon>
        <taxon>Canalipalpata</taxon>
        <taxon>Sabellida</taxon>
        <taxon>Siboglinidae</taxon>
        <taxon>Ridgeia</taxon>
    </lineage>
</organism>
<dbReference type="InterPro" id="IPR051984">
    <property type="entry name" value="Alsin"/>
</dbReference>
<dbReference type="PRINTS" id="PR00633">
    <property type="entry name" value="RCCNDNSATION"/>
</dbReference>
<name>A0AAD9KHM8_RIDPI</name>
<feature type="repeat" description="RCC1" evidence="1">
    <location>
        <begin position="746"/>
        <end position="798"/>
    </location>
</feature>
<feature type="compositionally biased region" description="Polar residues" evidence="2">
    <location>
        <begin position="501"/>
        <end position="525"/>
    </location>
</feature>
<protein>
    <recommendedName>
        <fullName evidence="5">Regulator of chromosome condensation (RCC1) repeat</fullName>
    </recommendedName>
</protein>
<dbReference type="InterPro" id="IPR009091">
    <property type="entry name" value="RCC1/BLIP-II"/>
</dbReference>
<dbReference type="GO" id="GO:0005737">
    <property type="term" value="C:cytoplasm"/>
    <property type="evidence" value="ECO:0007669"/>
    <property type="project" value="TreeGrafter"/>
</dbReference>
<dbReference type="Proteomes" id="UP001209878">
    <property type="component" value="Unassembled WGS sequence"/>
</dbReference>
<comment type="caution">
    <text evidence="3">The sequence shown here is derived from an EMBL/GenBank/DDBJ whole genome shotgun (WGS) entry which is preliminary data.</text>
</comment>
<dbReference type="GO" id="GO:0005085">
    <property type="term" value="F:guanyl-nucleotide exchange factor activity"/>
    <property type="evidence" value="ECO:0007669"/>
    <property type="project" value="TreeGrafter"/>
</dbReference>
<dbReference type="InterPro" id="IPR000408">
    <property type="entry name" value="Reg_chr_condens"/>
</dbReference>
<proteinExistence type="predicted"/>
<evidence type="ECO:0008006" key="5">
    <source>
        <dbReference type="Google" id="ProtNLM"/>
    </source>
</evidence>